<sequence length="429" mass="48213">MALISSPPKHQGLTAKAGKTAPELVELVSFPVNINCFLNAFSVLESPRYRSLTNAKYTTLRILSTTYDQKLARMPVNIIPRPEVLRTGQTVAQSAATASQGQQRDAKYRLHKTRNTTTKGPVALHLLVAEAGYSAPELVGIPYQNFSAIQRHTNYQWRKDNHKCTACGHDGHSEAGCLMWKGIQNQTAMNDIAYRKEEAQLEQVRVQALKYVPIKSGKCYLVQESGAIPRELRDLVWLYAMVHDTNVIRRRINAYAGMQVVPRCLRLNRQIHYEACGVILKLIRVVIYTGAANDGLRKWMEIYHTHDLVRTLEFPLFHCFNPGQYSGAGHLYDQQSRDVNLMLQCAGLRKVTFKLKCAGMTCAYVVQRYSLNLLLGCENLKELAIDLAARNGGAPADFDSGEEVAKYCRDMFVANGQKVLVTTKHIRGR</sequence>
<evidence type="ECO:0000313" key="2">
    <source>
        <dbReference type="Proteomes" id="UP000433883"/>
    </source>
</evidence>
<comment type="caution">
    <text evidence="1">The sequence shown here is derived from an EMBL/GenBank/DDBJ whole genome shotgun (WGS) entry which is preliminary data.</text>
</comment>
<organism evidence="1 2">
    <name type="scientific">Venturia inaequalis</name>
    <name type="common">Apple scab fungus</name>
    <dbReference type="NCBI Taxonomy" id="5025"/>
    <lineage>
        <taxon>Eukaryota</taxon>
        <taxon>Fungi</taxon>
        <taxon>Dikarya</taxon>
        <taxon>Ascomycota</taxon>
        <taxon>Pezizomycotina</taxon>
        <taxon>Dothideomycetes</taxon>
        <taxon>Pleosporomycetidae</taxon>
        <taxon>Venturiales</taxon>
        <taxon>Venturiaceae</taxon>
        <taxon>Venturia</taxon>
    </lineage>
</organism>
<dbReference type="AlphaFoldDB" id="A0A8H3UEV5"/>
<name>A0A8H3UEV5_VENIN</name>
<dbReference type="EMBL" id="WNWQ01000399">
    <property type="protein sequence ID" value="KAE9968720.1"/>
    <property type="molecule type" value="Genomic_DNA"/>
</dbReference>
<accession>A0A8H3UEV5</accession>
<dbReference type="Proteomes" id="UP000433883">
    <property type="component" value="Unassembled WGS sequence"/>
</dbReference>
<protein>
    <submittedName>
        <fullName evidence="1">Uncharacterized protein</fullName>
    </submittedName>
</protein>
<evidence type="ECO:0000313" key="1">
    <source>
        <dbReference type="EMBL" id="KAE9968720.1"/>
    </source>
</evidence>
<reference evidence="1 2" key="1">
    <citation type="submission" date="2019-11" db="EMBL/GenBank/DDBJ databases">
        <title>Venturia inaequalis Genome Resource.</title>
        <authorList>
            <person name="Lichtner F.J."/>
        </authorList>
    </citation>
    <scope>NUCLEOTIDE SEQUENCE [LARGE SCALE GENOMIC DNA]</scope>
    <source>
        <strain evidence="1">Bline_iso_100314</strain>
    </source>
</reference>
<proteinExistence type="predicted"/>
<gene>
    <name evidence="1" type="ORF">BLS_005681</name>
</gene>